<dbReference type="Proteomes" id="UP000078046">
    <property type="component" value="Unassembled WGS sequence"/>
</dbReference>
<dbReference type="OrthoDB" id="10031925at2759"/>
<evidence type="ECO:0000313" key="3">
    <source>
        <dbReference type="Proteomes" id="UP000078046"/>
    </source>
</evidence>
<name>A0A177ARC1_9BILA</name>
<accession>A0A177ARC1</accession>
<evidence type="ECO:0000313" key="2">
    <source>
        <dbReference type="EMBL" id="OAF64370.1"/>
    </source>
</evidence>
<gene>
    <name evidence="2" type="ORF">A3Q56_07919</name>
</gene>
<dbReference type="GO" id="GO:0003676">
    <property type="term" value="F:nucleic acid binding"/>
    <property type="evidence" value="ECO:0007669"/>
    <property type="project" value="InterPro"/>
</dbReference>
<evidence type="ECO:0000259" key="1">
    <source>
        <dbReference type="Pfam" id="PF13358"/>
    </source>
</evidence>
<sequence length="217" mass="25689">MIRKIKITWNQYIQHKGRRYYIIAAIISEDPKITEQQAHLIKDTIDIFVGEKTKDYHGMFTNTYFIKWMNRLLIYLKNTVIILDNVKYHKCLPLNTPKKCHINPIICEMAAKQGHSVMFTPPYHSDLQPIELIWAIIKGEVGRQYDVNTNFNDVLLRLNEAFNNLPNNVVKEINKYDYNIINKIGRIFSKMTNKTNINQNEEKPNRQKYKRACKNSQ</sequence>
<dbReference type="PANTHER" id="PTHR33939:SF1">
    <property type="entry name" value="DUF4371 DOMAIN-CONTAINING PROTEIN"/>
    <property type="match status" value="1"/>
</dbReference>
<reference evidence="2 3" key="1">
    <citation type="submission" date="2016-04" db="EMBL/GenBank/DDBJ databases">
        <title>The genome of Intoshia linei affirms orthonectids as highly simplified spiralians.</title>
        <authorList>
            <person name="Mikhailov K.V."/>
            <person name="Slusarev G.S."/>
            <person name="Nikitin M.A."/>
            <person name="Logacheva M.D."/>
            <person name="Penin A."/>
            <person name="Aleoshin V."/>
            <person name="Panchin Y.V."/>
        </authorList>
    </citation>
    <scope>NUCLEOTIDE SEQUENCE [LARGE SCALE GENOMIC DNA]</scope>
    <source>
        <strain evidence="2">Intl2013</strain>
        <tissue evidence="2">Whole animal</tissue>
    </source>
</reference>
<organism evidence="2 3">
    <name type="scientific">Intoshia linei</name>
    <dbReference type="NCBI Taxonomy" id="1819745"/>
    <lineage>
        <taxon>Eukaryota</taxon>
        <taxon>Metazoa</taxon>
        <taxon>Spiralia</taxon>
        <taxon>Lophotrochozoa</taxon>
        <taxon>Mesozoa</taxon>
        <taxon>Orthonectida</taxon>
        <taxon>Rhopaluridae</taxon>
        <taxon>Intoshia</taxon>
    </lineage>
</organism>
<keyword evidence="3" id="KW-1185">Reference proteome</keyword>
<dbReference type="InterPro" id="IPR036397">
    <property type="entry name" value="RNaseH_sf"/>
</dbReference>
<proteinExistence type="predicted"/>
<dbReference type="EMBL" id="LWCA01001887">
    <property type="protein sequence ID" value="OAF64370.1"/>
    <property type="molecule type" value="Genomic_DNA"/>
</dbReference>
<comment type="caution">
    <text evidence="2">The sequence shown here is derived from an EMBL/GenBank/DDBJ whole genome shotgun (WGS) entry which is preliminary data.</text>
</comment>
<dbReference type="Gene3D" id="3.30.420.10">
    <property type="entry name" value="Ribonuclease H-like superfamily/Ribonuclease H"/>
    <property type="match status" value="1"/>
</dbReference>
<feature type="domain" description="Tc1-like transposase DDE" evidence="1">
    <location>
        <begin position="58"/>
        <end position="143"/>
    </location>
</feature>
<dbReference type="Pfam" id="PF13358">
    <property type="entry name" value="DDE_3"/>
    <property type="match status" value="1"/>
</dbReference>
<dbReference type="InterPro" id="IPR038717">
    <property type="entry name" value="Tc1-like_DDE_dom"/>
</dbReference>
<dbReference type="AlphaFoldDB" id="A0A177ARC1"/>
<dbReference type="PANTHER" id="PTHR33939">
    <property type="entry name" value="PROTEIN CBG22215"/>
    <property type="match status" value="1"/>
</dbReference>
<protein>
    <recommendedName>
        <fullName evidence="1">Tc1-like transposase DDE domain-containing protein</fullName>
    </recommendedName>
</protein>